<dbReference type="PROSITE" id="PS51192">
    <property type="entry name" value="HELICASE_ATP_BIND_1"/>
    <property type="match status" value="1"/>
</dbReference>
<evidence type="ECO:0000256" key="15">
    <source>
        <dbReference type="ARBA" id="ARBA00034617"/>
    </source>
</evidence>
<dbReference type="GO" id="GO:0005524">
    <property type="term" value="F:ATP binding"/>
    <property type="evidence" value="ECO:0007669"/>
    <property type="project" value="UniProtKB-KW"/>
</dbReference>
<dbReference type="GO" id="GO:0046872">
    <property type="term" value="F:metal ion binding"/>
    <property type="evidence" value="ECO:0007669"/>
    <property type="project" value="UniProtKB-KW"/>
</dbReference>
<dbReference type="InterPro" id="IPR004589">
    <property type="entry name" value="DNA_helicase_ATP-dep_RecQ"/>
</dbReference>
<keyword evidence="12" id="KW-0233">DNA recombination</keyword>
<dbReference type="GO" id="GO:0006310">
    <property type="term" value="P:DNA recombination"/>
    <property type="evidence" value="ECO:0007669"/>
    <property type="project" value="UniProtKB-UniRule"/>
</dbReference>
<evidence type="ECO:0000256" key="8">
    <source>
        <dbReference type="ARBA" id="ARBA00022806"/>
    </source>
</evidence>
<comment type="catalytic activity">
    <reaction evidence="15">
        <text>Couples ATP hydrolysis with the unwinding of duplex DNA by translocating in the 3'-5' direction.</text>
        <dbReference type="EC" id="5.6.2.4"/>
    </reaction>
</comment>
<dbReference type="InterPro" id="IPR014001">
    <property type="entry name" value="Helicase_ATP-bd"/>
</dbReference>
<dbReference type="Gene3D" id="1.10.150.80">
    <property type="entry name" value="HRDC domain"/>
    <property type="match status" value="1"/>
</dbReference>
<dbReference type="Pfam" id="PF16124">
    <property type="entry name" value="RecQ_Zn_bind"/>
    <property type="match status" value="1"/>
</dbReference>
<keyword evidence="8 20" id="KW-0347">Helicase</keyword>
<dbReference type="InterPro" id="IPR001650">
    <property type="entry name" value="Helicase_C-like"/>
</dbReference>
<dbReference type="InterPro" id="IPR010997">
    <property type="entry name" value="HRDC-like_sf"/>
</dbReference>
<feature type="domain" description="Helicase ATP-binding" evidence="18">
    <location>
        <begin position="27"/>
        <end position="193"/>
    </location>
</feature>
<name>A0A916NJU5_9FLAO</name>
<evidence type="ECO:0000256" key="2">
    <source>
        <dbReference type="ARBA" id="ARBA00001947"/>
    </source>
</evidence>
<dbReference type="Gene3D" id="3.40.50.300">
    <property type="entry name" value="P-loop containing nucleotide triphosphate hydrolases"/>
    <property type="match status" value="2"/>
</dbReference>
<dbReference type="InterPro" id="IPR011545">
    <property type="entry name" value="DEAD/DEAH_box_helicase_dom"/>
</dbReference>
<evidence type="ECO:0000256" key="6">
    <source>
        <dbReference type="ARBA" id="ARBA00022763"/>
    </source>
</evidence>
<dbReference type="EC" id="5.6.2.4" evidence="16"/>
<dbReference type="GO" id="GO:0043590">
    <property type="term" value="C:bacterial nucleoid"/>
    <property type="evidence" value="ECO:0007669"/>
    <property type="project" value="TreeGrafter"/>
</dbReference>
<reference evidence="20" key="1">
    <citation type="submission" date="2021-04" db="EMBL/GenBank/DDBJ databases">
        <authorList>
            <person name="Rodrigo-Torres L."/>
            <person name="Arahal R. D."/>
            <person name="Lucena T."/>
        </authorList>
    </citation>
    <scope>NUCLEOTIDE SEQUENCE</scope>
    <source>
        <strain evidence="20">AS29M-1</strain>
    </source>
</reference>
<gene>
    <name evidence="20" type="primary">recQ_2</name>
    <name evidence="20" type="ORF">CRYO30217_03173</name>
</gene>
<dbReference type="InterPro" id="IPR032284">
    <property type="entry name" value="RecQ_Zn-bd"/>
</dbReference>
<keyword evidence="11" id="KW-0238">DNA-binding</keyword>
<keyword evidence="21" id="KW-1185">Reference proteome</keyword>
<dbReference type="GO" id="GO:0006260">
    <property type="term" value="P:DNA replication"/>
    <property type="evidence" value="ECO:0007669"/>
    <property type="project" value="InterPro"/>
</dbReference>
<feature type="domain" description="Helicase C-terminal" evidence="19">
    <location>
        <begin position="214"/>
        <end position="359"/>
    </location>
</feature>
<dbReference type="SMART" id="SM00487">
    <property type="entry name" value="DEXDc"/>
    <property type="match status" value="1"/>
</dbReference>
<dbReference type="PROSITE" id="PS51194">
    <property type="entry name" value="HELICASE_CTER"/>
    <property type="match status" value="1"/>
</dbReference>
<keyword evidence="6" id="KW-0227">DNA damage</keyword>
<sequence length="702" mass="79611">MNKENLNHILKANFGFEHFRPNQEDIIRSAITGNDTLAIMPTGGGKSICFQLPALVFDKLTIVISPLIALMKDQVDGLKANGIKADFINSTKSESDHQRLVHEITAGTLKLLYIAPESLTYIDHLIQEQYISMIAIDEAHCISSWGHDFRPAYTQLGYLKQRLPNTPVLALTATADKATREDIVKQLNLKNPNRFVSSFNRPNLYSEVRPGQERIKQIKTFISRRKGESGIIYCLSRKSTERLAEKLNDSGVNALAYHAGLPADVRENAQEAFINDEVEVMCATIAFGMGIDKSNVRWVIHYNLPKNIEGYYQEIGRAGRDGLDSDTLLFYSFADVMQLRKFAENTSNESLQLAKLDRMQQFAESFNCRRKALLSYFGESLEEDCGNCDNCKSPPALFDGTVIAQKALSAIKRLREAETIQNIVDFLRGSSNAYIFSRGYQHLKTYGVGKDVSWKDWTQYMVQLLNQGYCEIAFHDGNKIKLTSLSEQVLFHGKKVTLAHNVDKTVSHQPKKKQKSEGKNGADLFQELRKLRMQIAQEEGVPPYIVFNDASLKEMVKDKPTYDEAFLAVDGVGRAKLEKYGDQFMNAILNYEKEGKQKKANTYQETWELYKKGLSVQEIALSRKLNEATVFSHLSKLYSDGKPIQLEQYLESGVLDKVRKAYSEIKDSKALKPYFEYFNEEVPYGQIRLALTILETPVNQHV</sequence>
<evidence type="ECO:0000256" key="16">
    <source>
        <dbReference type="NCBIfam" id="TIGR01389"/>
    </source>
</evidence>
<dbReference type="GO" id="GO:0043138">
    <property type="term" value="F:3'-5' DNA helicase activity"/>
    <property type="evidence" value="ECO:0007669"/>
    <property type="project" value="UniProtKB-EC"/>
</dbReference>
<keyword evidence="14" id="KW-0413">Isomerase</keyword>
<dbReference type="GO" id="GO:0005737">
    <property type="term" value="C:cytoplasm"/>
    <property type="evidence" value="ECO:0007669"/>
    <property type="project" value="TreeGrafter"/>
</dbReference>
<dbReference type="InterPro" id="IPR036390">
    <property type="entry name" value="WH_DNA-bd_sf"/>
</dbReference>
<dbReference type="InterPro" id="IPR029491">
    <property type="entry name" value="Helicase_HTH"/>
</dbReference>
<dbReference type="SUPFAM" id="SSF47819">
    <property type="entry name" value="HRDC-like"/>
    <property type="match status" value="1"/>
</dbReference>
<dbReference type="SUPFAM" id="SSF52540">
    <property type="entry name" value="P-loop containing nucleoside triphosphate hydrolases"/>
    <property type="match status" value="1"/>
</dbReference>
<organism evidence="20 21">
    <name type="scientific">Parvicella tangerina</name>
    <dbReference type="NCBI Taxonomy" id="2829795"/>
    <lineage>
        <taxon>Bacteria</taxon>
        <taxon>Pseudomonadati</taxon>
        <taxon>Bacteroidota</taxon>
        <taxon>Flavobacteriia</taxon>
        <taxon>Flavobacteriales</taxon>
        <taxon>Parvicellaceae</taxon>
        <taxon>Parvicella</taxon>
    </lineage>
</organism>
<dbReference type="PANTHER" id="PTHR13710">
    <property type="entry name" value="DNA HELICASE RECQ FAMILY MEMBER"/>
    <property type="match status" value="1"/>
</dbReference>
<evidence type="ECO:0000256" key="3">
    <source>
        <dbReference type="ARBA" id="ARBA00005446"/>
    </source>
</evidence>
<dbReference type="InterPro" id="IPR036388">
    <property type="entry name" value="WH-like_DNA-bd_sf"/>
</dbReference>
<comment type="cofactor">
    <cofactor evidence="2">
        <name>Zn(2+)</name>
        <dbReference type="ChEBI" id="CHEBI:29105"/>
    </cofactor>
</comment>
<evidence type="ECO:0000256" key="12">
    <source>
        <dbReference type="ARBA" id="ARBA00023172"/>
    </source>
</evidence>
<evidence type="ECO:0000256" key="1">
    <source>
        <dbReference type="ARBA" id="ARBA00001946"/>
    </source>
</evidence>
<dbReference type="RefSeq" id="WP_258543361.1">
    <property type="nucleotide sequence ID" value="NZ_OU015584.1"/>
</dbReference>
<dbReference type="GO" id="GO:0030894">
    <property type="term" value="C:replisome"/>
    <property type="evidence" value="ECO:0007669"/>
    <property type="project" value="TreeGrafter"/>
</dbReference>
<keyword evidence="7 20" id="KW-0378">Hydrolase</keyword>
<dbReference type="Pfam" id="PF14493">
    <property type="entry name" value="HTH_40"/>
    <property type="match status" value="1"/>
</dbReference>
<dbReference type="Pfam" id="PF09382">
    <property type="entry name" value="RQC"/>
    <property type="match status" value="1"/>
</dbReference>
<dbReference type="CDD" id="cd17920">
    <property type="entry name" value="DEXHc_RecQ"/>
    <property type="match status" value="1"/>
</dbReference>
<dbReference type="KEGG" id="ptan:CRYO30217_03173"/>
<dbReference type="Pfam" id="PF00271">
    <property type="entry name" value="Helicase_C"/>
    <property type="match status" value="1"/>
</dbReference>
<dbReference type="GO" id="GO:0009432">
    <property type="term" value="P:SOS response"/>
    <property type="evidence" value="ECO:0007669"/>
    <property type="project" value="UniProtKB-UniRule"/>
</dbReference>
<accession>A0A916NJU5</accession>
<evidence type="ECO:0000256" key="7">
    <source>
        <dbReference type="ARBA" id="ARBA00022801"/>
    </source>
</evidence>
<evidence type="ECO:0000313" key="20">
    <source>
        <dbReference type="EMBL" id="CAG5086554.1"/>
    </source>
</evidence>
<evidence type="ECO:0000256" key="13">
    <source>
        <dbReference type="ARBA" id="ARBA00023204"/>
    </source>
</evidence>
<feature type="domain" description="HRDC" evidence="17">
    <location>
        <begin position="518"/>
        <end position="598"/>
    </location>
</feature>
<evidence type="ECO:0000256" key="5">
    <source>
        <dbReference type="ARBA" id="ARBA00022741"/>
    </source>
</evidence>
<evidence type="ECO:0000256" key="10">
    <source>
        <dbReference type="ARBA" id="ARBA00022840"/>
    </source>
</evidence>
<keyword evidence="9" id="KW-0862">Zinc</keyword>
<dbReference type="PROSITE" id="PS50967">
    <property type="entry name" value="HRDC"/>
    <property type="match status" value="1"/>
</dbReference>
<dbReference type="NCBIfam" id="TIGR01389">
    <property type="entry name" value="recQ"/>
    <property type="match status" value="1"/>
</dbReference>
<dbReference type="FunFam" id="3.40.50.300:FF:000296">
    <property type="entry name" value="ATP-dependent DNA helicase RecQ"/>
    <property type="match status" value="1"/>
</dbReference>
<dbReference type="GO" id="GO:0016787">
    <property type="term" value="F:hydrolase activity"/>
    <property type="evidence" value="ECO:0007669"/>
    <property type="project" value="UniProtKB-KW"/>
</dbReference>
<dbReference type="CDD" id="cd18794">
    <property type="entry name" value="SF2_C_RecQ"/>
    <property type="match status" value="1"/>
</dbReference>
<keyword evidence="5" id="KW-0547">Nucleotide-binding</keyword>
<dbReference type="GO" id="GO:0009378">
    <property type="term" value="F:four-way junction helicase activity"/>
    <property type="evidence" value="ECO:0007669"/>
    <property type="project" value="TreeGrafter"/>
</dbReference>
<dbReference type="Proteomes" id="UP000683507">
    <property type="component" value="Chromosome"/>
</dbReference>
<dbReference type="GO" id="GO:0006281">
    <property type="term" value="P:DNA repair"/>
    <property type="evidence" value="ECO:0007669"/>
    <property type="project" value="UniProtKB-KW"/>
</dbReference>
<keyword evidence="10" id="KW-0067">ATP-binding</keyword>
<dbReference type="InterPro" id="IPR002121">
    <property type="entry name" value="HRDC_dom"/>
</dbReference>
<evidence type="ECO:0000256" key="14">
    <source>
        <dbReference type="ARBA" id="ARBA00023235"/>
    </source>
</evidence>
<dbReference type="InterPro" id="IPR006293">
    <property type="entry name" value="DNA_helicase_ATP-dep_RecQ_bac"/>
</dbReference>
<evidence type="ECO:0000259" key="18">
    <source>
        <dbReference type="PROSITE" id="PS51192"/>
    </source>
</evidence>
<evidence type="ECO:0000313" key="21">
    <source>
        <dbReference type="Proteomes" id="UP000683507"/>
    </source>
</evidence>
<dbReference type="AlphaFoldDB" id="A0A916NJU5"/>
<dbReference type="Pfam" id="PF00570">
    <property type="entry name" value="HRDC"/>
    <property type="match status" value="1"/>
</dbReference>
<dbReference type="NCBIfam" id="TIGR00614">
    <property type="entry name" value="recQ_fam"/>
    <property type="match status" value="1"/>
</dbReference>
<dbReference type="SMART" id="SM00956">
    <property type="entry name" value="RQC"/>
    <property type="match status" value="1"/>
</dbReference>
<protein>
    <recommendedName>
        <fullName evidence="16">DNA helicase RecQ</fullName>
        <ecNumber evidence="16">5.6.2.4</ecNumber>
    </recommendedName>
</protein>
<evidence type="ECO:0000256" key="4">
    <source>
        <dbReference type="ARBA" id="ARBA00022723"/>
    </source>
</evidence>
<keyword evidence="4" id="KW-0479">Metal-binding</keyword>
<proteinExistence type="inferred from homology"/>
<evidence type="ECO:0000259" key="17">
    <source>
        <dbReference type="PROSITE" id="PS50967"/>
    </source>
</evidence>
<dbReference type="InterPro" id="IPR044876">
    <property type="entry name" value="HRDC_dom_sf"/>
</dbReference>
<dbReference type="SUPFAM" id="SSF46785">
    <property type="entry name" value="Winged helix' DNA-binding domain"/>
    <property type="match status" value="1"/>
</dbReference>
<dbReference type="InterPro" id="IPR018982">
    <property type="entry name" value="RQC_domain"/>
</dbReference>
<comment type="cofactor">
    <cofactor evidence="1">
        <name>Mg(2+)</name>
        <dbReference type="ChEBI" id="CHEBI:18420"/>
    </cofactor>
</comment>
<dbReference type="SMART" id="SM00490">
    <property type="entry name" value="HELICc"/>
    <property type="match status" value="1"/>
</dbReference>
<evidence type="ECO:0000259" key="19">
    <source>
        <dbReference type="PROSITE" id="PS51194"/>
    </source>
</evidence>
<evidence type="ECO:0000256" key="11">
    <source>
        <dbReference type="ARBA" id="ARBA00023125"/>
    </source>
</evidence>
<dbReference type="EMBL" id="OU015584">
    <property type="protein sequence ID" value="CAG5086554.1"/>
    <property type="molecule type" value="Genomic_DNA"/>
</dbReference>
<dbReference type="Gene3D" id="1.10.10.10">
    <property type="entry name" value="Winged helix-like DNA-binding domain superfamily/Winged helix DNA-binding domain"/>
    <property type="match status" value="1"/>
</dbReference>
<dbReference type="Pfam" id="PF00270">
    <property type="entry name" value="DEAD"/>
    <property type="match status" value="1"/>
</dbReference>
<dbReference type="InterPro" id="IPR027417">
    <property type="entry name" value="P-loop_NTPase"/>
</dbReference>
<comment type="similarity">
    <text evidence="3">Belongs to the helicase family. RecQ subfamily.</text>
</comment>
<evidence type="ECO:0000256" key="9">
    <source>
        <dbReference type="ARBA" id="ARBA00022833"/>
    </source>
</evidence>
<dbReference type="GO" id="GO:0003677">
    <property type="term" value="F:DNA binding"/>
    <property type="evidence" value="ECO:0007669"/>
    <property type="project" value="UniProtKB-KW"/>
</dbReference>
<dbReference type="SMART" id="SM00341">
    <property type="entry name" value="HRDC"/>
    <property type="match status" value="1"/>
</dbReference>
<dbReference type="PANTHER" id="PTHR13710:SF105">
    <property type="entry name" value="ATP-DEPENDENT DNA HELICASE Q1"/>
    <property type="match status" value="1"/>
</dbReference>
<dbReference type="FunFam" id="1.10.150.80:FF:000002">
    <property type="entry name" value="ATP-dependent DNA helicase RecQ"/>
    <property type="match status" value="1"/>
</dbReference>
<dbReference type="FunFam" id="3.40.50.300:FF:000156">
    <property type="entry name" value="ATP-dependent DNA helicase recQ"/>
    <property type="match status" value="1"/>
</dbReference>
<keyword evidence="13" id="KW-0234">DNA repair</keyword>